<dbReference type="PANTHER" id="PTHR30055">
    <property type="entry name" value="HTH-TYPE TRANSCRIPTIONAL REGULATOR RUTR"/>
    <property type="match status" value="1"/>
</dbReference>
<feature type="domain" description="HTH tetR-type" evidence="5">
    <location>
        <begin position="5"/>
        <end position="65"/>
    </location>
</feature>
<dbReference type="SUPFAM" id="SSF46689">
    <property type="entry name" value="Homeodomain-like"/>
    <property type="match status" value="1"/>
</dbReference>
<dbReference type="PROSITE" id="PS50977">
    <property type="entry name" value="HTH_TETR_2"/>
    <property type="match status" value="1"/>
</dbReference>
<dbReference type="OrthoDB" id="3173376at2"/>
<feature type="DNA-binding region" description="H-T-H motif" evidence="4">
    <location>
        <begin position="28"/>
        <end position="47"/>
    </location>
</feature>
<accession>A0A561SHG0</accession>
<protein>
    <submittedName>
        <fullName evidence="6">TetR family transcriptional regulator</fullName>
    </submittedName>
</protein>
<dbReference type="PRINTS" id="PR00455">
    <property type="entry name" value="HTHTETR"/>
</dbReference>
<dbReference type="SUPFAM" id="SSF48498">
    <property type="entry name" value="Tetracyclin repressor-like, C-terminal domain"/>
    <property type="match status" value="1"/>
</dbReference>
<dbReference type="Pfam" id="PF13305">
    <property type="entry name" value="TetR_C_33"/>
    <property type="match status" value="1"/>
</dbReference>
<evidence type="ECO:0000256" key="2">
    <source>
        <dbReference type="ARBA" id="ARBA00023125"/>
    </source>
</evidence>
<name>A0A561SHG0_9PSEU</name>
<evidence type="ECO:0000313" key="6">
    <source>
        <dbReference type="EMBL" id="TWF74300.1"/>
    </source>
</evidence>
<proteinExistence type="predicted"/>
<keyword evidence="7" id="KW-1185">Reference proteome</keyword>
<dbReference type="Proteomes" id="UP000321261">
    <property type="component" value="Unassembled WGS sequence"/>
</dbReference>
<dbReference type="PANTHER" id="PTHR30055:SF234">
    <property type="entry name" value="HTH-TYPE TRANSCRIPTIONAL REGULATOR BETI"/>
    <property type="match status" value="1"/>
</dbReference>
<dbReference type="InterPro" id="IPR050109">
    <property type="entry name" value="HTH-type_TetR-like_transc_reg"/>
</dbReference>
<dbReference type="GO" id="GO:0000976">
    <property type="term" value="F:transcription cis-regulatory region binding"/>
    <property type="evidence" value="ECO:0007669"/>
    <property type="project" value="TreeGrafter"/>
</dbReference>
<dbReference type="InterPro" id="IPR001647">
    <property type="entry name" value="HTH_TetR"/>
</dbReference>
<dbReference type="GO" id="GO:0003700">
    <property type="term" value="F:DNA-binding transcription factor activity"/>
    <property type="evidence" value="ECO:0007669"/>
    <property type="project" value="TreeGrafter"/>
</dbReference>
<keyword evidence="1" id="KW-0805">Transcription regulation</keyword>
<organism evidence="6 7">
    <name type="scientific">Pseudonocardia hierapolitana</name>
    <dbReference type="NCBI Taxonomy" id="1128676"/>
    <lineage>
        <taxon>Bacteria</taxon>
        <taxon>Bacillati</taxon>
        <taxon>Actinomycetota</taxon>
        <taxon>Actinomycetes</taxon>
        <taxon>Pseudonocardiales</taxon>
        <taxon>Pseudonocardiaceae</taxon>
        <taxon>Pseudonocardia</taxon>
    </lineage>
</organism>
<reference evidence="6 7" key="1">
    <citation type="submission" date="2019-06" db="EMBL/GenBank/DDBJ databases">
        <title>Sequencing the genomes of 1000 actinobacteria strains.</title>
        <authorList>
            <person name="Klenk H.-P."/>
        </authorList>
    </citation>
    <scope>NUCLEOTIDE SEQUENCE [LARGE SCALE GENOMIC DNA]</scope>
    <source>
        <strain evidence="6 7">DSM 45671</strain>
    </source>
</reference>
<dbReference type="RefSeq" id="WP_147253695.1">
    <property type="nucleotide sequence ID" value="NZ_VIWU01000001.1"/>
</dbReference>
<dbReference type="InterPro" id="IPR025996">
    <property type="entry name" value="MT1864/Rv1816-like_C"/>
</dbReference>
<dbReference type="Gene3D" id="1.10.357.10">
    <property type="entry name" value="Tetracycline Repressor, domain 2"/>
    <property type="match status" value="1"/>
</dbReference>
<evidence type="ECO:0000256" key="4">
    <source>
        <dbReference type="PROSITE-ProRule" id="PRU00335"/>
    </source>
</evidence>
<evidence type="ECO:0000256" key="1">
    <source>
        <dbReference type="ARBA" id="ARBA00023015"/>
    </source>
</evidence>
<keyword evidence="2 4" id="KW-0238">DNA-binding</keyword>
<evidence type="ECO:0000313" key="7">
    <source>
        <dbReference type="Proteomes" id="UP000321261"/>
    </source>
</evidence>
<gene>
    <name evidence="6" type="ORF">FHX44_11179</name>
</gene>
<dbReference type="EMBL" id="VIWU01000001">
    <property type="protein sequence ID" value="TWF74300.1"/>
    <property type="molecule type" value="Genomic_DNA"/>
</dbReference>
<evidence type="ECO:0000259" key="5">
    <source>
        <dbReference type="PROSITE" id="PS50977"/>
    </source>
</evidence>
<dbReference type="InterPro" id="IPR036271">
    <property type="entry name" value="Tet_transcr_reg_TetR-rel_C_sf"/>
</dbReference>
<dbReference type="InterPro" id="IPR009057">
    <property type="entry name" value="Homeodomain-like_sf"/>
</dbReference>
<dbReference type="AlphaFoldDB" id="A0A561SHG0"/>
<comment type="caution">
    <text evidence="6">The sequence shown here is derived from an EMBL/GenBank/DDBJ whole genome shotgun (WGS) entry which is preliminary data.</text>
</comment>
<sequence length="189" mass="19918">MPEERGTRGRLIEVAAELVDEGGPAAVTLREVGARAGVSHNTPYRHFTDKRDLLAVVAAGALRDLAARLRAACAARCDGAERVQRAALSYLEWAAEHPARFKLVFGAWGPEPHDELGAAACAATDAMHACVAAAIEDGSLVGEPERVSAMVWALGHGAVDLALSGHLAKRPTSPTAEELVRELIDRLSG</sequence>
<evidence type="ECO:0000256" key="3">
    <source>
        <dbReference type="ARBA" id="ARBA00023163"/>
    </source>
</evidence>
<dbReference type="Pfam" id="PF00440">
    <property type="entry name" value="TetR_N"/>
    <property type="match status" value="1"/>
</dbReference>
<keyword evidence="3" id="KW-0804">Transcription</keyword>